<dbReference type="PRINTS" id="PR00040">
    <property type="entry name" value="HTHMERR"/>
</dbReference>
<dbReference type="PANTHER" id="PTHR30204">
    <property type="entry name" value="REDOX-CYCLING DRUG-SENSING TRANSCRIPTIONAL ACTIVATOR SOXR"/>
    <property type="match status" value="1"/>
</dbReference>
<evidence type="ECO:0000313" key="5">
    <source>
        <dbReference type="EMBL" id="ACL42460.1"/>
    </source>
</evidence>
<dbReference type="Pfam" id="PF09278">
    <property type="entry name" value="MerR-DNA-bind"/>
    <property type="match status" value="1"/>
</dbReference>
<dbReference type="AlphaFoldDB" id="B8HJ62"/>
<dbReference type="SUPFAM" id="SSF46955">
    <property type="entry name" value="Putative DNA-binding domain"/>
    <property type="match status" value="1"/>
</dbReference>
<feature type="domain" description="HTH merR-type" evidence="4">
    <location>
        <begin position="1"/>
        <end position="69"/>
    </location>
</feature>
<dbReference type="Pfam" id="PF00376">
    <property type="entry name" value="MerR"/>
    <property type="match status" value="1"/>
</dbReference>
<sequence length="129" mass="13994">MRIGEAAAAAGMTTKTLRFYEDRGLLPPAHRATNGYRDYGGEAITRLEFIRRGRAAGLTLAQISDILTVRDHGTAPCTHVRDLLARQLADLDAQIAELTALRAAVAEFHDTAAAGDPRKCDPDQICSYL</sequence>
<keyword evidence="1" id="KW-0805">Transcription regulation</keyword>
<evidence type="ECO:0000256" key="1">
    <source>
        <dbReference type="ARBA" id="ARBA00023015"/>
    </source>
</evidence>
<dbReference type="HOGENOM" id="CLU_060077_2_2_11"/>
<keyword evidence="6" id="KW-1185">Reference proteome</keyword>
<dbReference type="InterPro" id="IPR009061">
    <property type="entry name" value="DNA-bd_dom_put_sf"/>
</dbReference>
<evidence type="ECO:0000313" key="6">
    <source>
        <dbReference type="Proteomes" id="UP000002505"/>
    </source>
</evidence>
<dbReference type="GO" id="GO:0003677">
    <property type="term" value="F:DNA binding"/>
    <property type="evidence" value="ECO:0007669"/>
    <property type="project" value="UniProtKB-KW"/>
</dbReference>
<keyword evidence="2" id="KW-0238">DNA-binding</keyword>
<keyword evidence="5" id="KW-0614">Plasmid</keyword>
<dbReference type="Gene3D" id="1.10.1660.10">
    <property type="match status" value="1"/>
</dbReference>
<evidence type="ECO:0000256" key="3">
    <source>
        <dbReference type="ARBA" id="ARBA00023163"/>
    </source>
</evidence>
<dbReference type="InterPro" id="IPR015358">
    <property type="entry name" value="Tscrpt_reg_MerR_DNA-bd"/>
</dbReference>
<dbReference type="OrthoDB" id="5242095at2"/>
<dbReference type="InterPro" id="IPR047057">
    <property type="entry name" value="MerR_fam"/>
</dbReference>
<dbReference type="PANTHER" id="PTHR30204:SF94">
    <property type="entry name" value="HEAVY METAL-DEPENDENT TRANSCRIPTIONAL REGULATOR HI_0293-RELATED"/>
    <property type="match status" value="1"/>
</dbReference>
<dbReference type="PROSITE" id="PS50937">
    <property type="entry name" value="HTH_MERR_2"/>
    <property type="match status" value="1"/>
</dbReference>
<evidence type="ECO:0000259" key="4">
    <source>
        <dbReference type="PROSITE" id="PS50937"/>
    </source>
</evidence>
<dbReference type="Proteomes" id="UP000002505">
    <property type="component" value="Plasmid pACHL02"/>
</dbReference>
<dbReference type="CDD" id="cd04770">
    <property type="entry name" value="HTH_HMRTR"/>
    <property type="match status" value="1"/>
</dbReference>
<protein>
    <submittedName>
        <fullName evidence="5">Transcriptional regulator, MerR family</fullName>
    </submittedName>
</protein>
<dbReference type="EMBL" id="CP001343">
    <property type="protein sequence ID" value="ACL42460.1"/>
    <property type="molecule type" value="Genomic_DNA"/>
</dbReference>
<gene>
    <name evidence="5" type="ordered locus">Achl_4509</name>
</gene>
<name>B8HJ62_PSECP</name>
<dbReference type="GO" id="GO:0003700">
    <property type="term" value="F:DNA-binding transcription factor activity"/>
    <property type="evidence" value="ECO:0007669"/>
    <property type="project" value="InterPro"/>
</dbReference>
<proteinExistence type="predicted"/>
<dbReference type="KEGG" id="ach:Achl_4509"/>
<evidence type="ECO:0000256" key="2">
    <source>
        <dbReference type="ARBA" id="ARBA00023125"/>
    </source>
</evidence>
<dbReference type="RefSeq" id="WP_012623503.1">
    <property type="nucleotide sequence ID" value="NC_011881.1"/>
</dbReference>
<reference evidence="5" key="1">
    <citation type="submission" date="2009-01" db="EMBL/GenBank/DDBJ databases">
        <title>Complete sequence of plasmid2 of Arthrobacter chlorophenolicus A6.</title>
        <authorList>
            <consortium name="US DOE Joint Genome Institute"/>
            <person name="Lucas S."/>
            <person name="Copeland A."/>
            <person name="Lapidus A."/>
            <person name="Glavina del Rio T."/>
            <person name="Tice H."/>
            <person name="Bruce D."/>
            <person name="Goodwin L."/>
            <person name="Pitluck S."/>
            <person name="Goltsman E."/>
            <person name="Clum A."/>
            <person name="Larimer F."/>
            <person name="Land M."/>
            <person name="Hauser L."/>
            <person name="Kyrpides N."/>
            <person name="Mikhailova N."/>
            <person name="Jansson J."/>
            <person name="Richardson P."/>
        </authorList>
    </citation>
    <scope>NUCLEOTIDE SEQUENCE [LARGE SCALE GENOMIC DNA]</scope>
    <source>
        <strain evidence="5">A6</strain>
        <plasmid evidence="5">pACHL02</plasmid>
    </source>
</reference>
<geneLocation type="plasmid" evidence="5 6">
    <name>pACHL02</name>
</geneLocation>
<organism evidence="5 6">
    <name type="scientific">Pseudarthrobacter chlorophenolicus (strain ATCC 700700 / DSM 12829 / CIP 107037 / JCM 12360 / KCTC 9906 / NCIMB 13794 / A6)</name>
    <name type="common">Arthrobacter chlorophenolicus</name>
    <dbReference type="NCBI Taxonomy" id="452863"/>
    <lineage>
        <taxon>Bacteria</taxon>
        <taxon>Bacillati</taxon>
        <taxon>Actinomycetota</taxon>
        <taxon>Actinomycetes</taxon>
        <taxon>Micrococcales</taxon>
        <taxon>Micrococcaceae</taxon>
        <taxon>Pseudarthrobacter</taxon>
    </lineage>
</organism>
<keyword evidence="3" id="KW-0804">Transcription</keyword>
<accession>B8HJ62</accession>
<dbReference type="InterPro" id="IPR000551">
    <property type="entry name" value="MerR-type_HTH_dom"/>
</dbReference>
<dbReference type="eggNOG" id="COG0789">
    <property type="taxonomic scope" value="Bacteria"/>
</dbReference>
<dbReference type="SMART" id="SM00422">
    <property type="entry name" value="HTH_MERR"/>
    <property type="match status" value="1"/>
</dbReference>